<dbReference type="GO" id="GO:0050660">
    <property type="term" value="F:flavin adenine dinucleotide binding"/>
    <property type="evidence" value="ECO:0007669"/>
    <property type="project" value="InterPro"/>
</dbReference>
<keyword evidence="5" id="KW-0560">Oxidoreductase</keyword>
<evidence type="ECO:0000256" key="1">
    <source>
        <dbReference type="ARBA" id="ARBA00001974"/>
    </source>
</evidence>
<proteinExistence type="inferred from homology"/>
<dbReference type="PANTHER" id="PTHR43884">
    <property type="entry name" value="ACYL-COA DEHYDROGENASE"/>
    <property type="match status" value="1"/>
</dbReference>
<protein>
    <submittedName>
        <fullName evidence="8">Dehydrogenase</fullName>
    </submittedName>
</protein>
<dbReference type="GO" id="GO:0003995">
    <property type="term" value="F:acyl-CoA dehydrogenase activity"/>
    <property type="evidence" value="ECO:0007669"/>
    <property type="project" value="TreeGrafter"/>
</dbReference>
<evidence type="ECO:0000256" key="2">
    <source>
        <dbReference type="ARBA" id="ARBA00009347"/>
    </source>
</evidence>
<keyword evidence="9" id="KW-1185">Reference proteome</keyword>
<evidence type="ECO:0000313" key="9">
    <source>
        <dbReference type="Proteomes" id="UP000649829"/>
    </source>
</evidence>
<dbReference type="Proteomes" id="UP000649829">
    <property type="component" value="Unassembled WGS sequence"/>
</dbReference>
<dbReference type="Gene3D" id="2.40.110.10">
    <property type="entry name" value="Butyryl-CoA Dehydrogenase, subunit A, domain 2"/>
    <property type="match status" value="1"/>
</dbReference>
<dbReference type="PANTHER" id="PTHR43884:SF20">
    <property type="entry name" value="ACYL-COA DEHYDROGENASE FADE28"/>
    <property type="match status" value="1"/>
</dbReference>
<dbReference type="Pfam" id="PF02771">
    <property type="entry name" value="Acyl-CoA_dh_N"/>
    <property type="match status" value="1"/>
</dbReference>
<dbReference type="EMBL" id="BMLF01000001">
    <property type="protein sequence ID" value="GGL84725.1"/>
    <property type="molecule type" value="Genomic_DNA"/>
</dbReference>
<evidence type="ECO:0000256" key="4">
    <source>
        <dbReference type="ARBA" id="ARBA00022827"/>
    </source>
</evidence>
<name>A0A917WA43_9RHOB</name>
<dbReference type="SUPFAM" id="SSF56645">
    <property type="entry name" value="Acyl-CoA dehydrogenase NM domain-like"/>
    <property type="match status" value="1"/>
</dbReference>
<dbReference type="Gene3D" id="1.10.540.10">
    <property type="entry name" value="Acyl-CoA dehydrogenase/oxidase, N-terminal domain"/>
    <property type="match status" value="1"/>
</dbReference>
<reference evidence="8" key="1">
    <citation type="journal article" date="2014" name="Int. J. Syst. Evol. Microbiol.">
        <title>Complete genome sequence of Corynebacterium casei LMG S-19264T (=DSM 44701T), isolated from a smear-ripened cheese.</title>
        <authorList>
            <consortium name="US DOE Joint Genome Institute (JGI-PGF)"/>
            <person name="Walter F."/>
            <person name="Albersmeier A."/>
            <person name="Kalinowski J."/>
            <person name="Ruckert C."/>
        </authorList>
    </citation>
    <scope>NUCLEOTIDE SEQUENCE</scope>
    <source>
        <strain evidence="8">CGMCC 1.6293</strain>
    </source>
</reference>
<organism evidence="8 9">
    <name type="scientific">Pseudooceanicola nanhaiensis</name>
    <dbReference type="NCBI Taxonomy" id="375761"/>
    <lineage>
        <taxon>Bacteria</taxon>
        <taxon>Pseudomonadati</taxon>
        <taxon>Pseudomonadota</taxon>
        <taxon>Alphaproteobacteria</taxon>
        <taxon>Rhodobacterales</taxon>
        <taxon>Paracoccaceae</taxon>
        <taxon>Pseudooceanicola</taxon>
    </lineage>
</organism>
<dbReference type="Pfam" id="PF00441">
    <property type="entry name" value="Acyl-CoA_dh_1"/>
    <property type="match status" value="1"/>
</dbReference>
<evidence type="ECO:0000256" key="5">
    <source>
        <dbReference type="ARBA" id="ARBA00023002"/>
    </source>
</evidence>
<feature type="domain" description="Acyl-CoA dehydrogenase/oxidase C-terminal" evidence="6">
    <location>
        <begin position="219"/>
        <end position="353"/>
    </location>
</feature>
<comment type="caution">
    <text evidence="8">The sequence shown here is derived from an EMBL/GenBank/DDBJ whole genome shotgun (WGS) entry which is preliminary data.</text>
</comment>
<dbReference type="SUPFAM" id="SSF47203">
    <property type="entry name" value="Acyl-CoA dehydrogenase C-terminal domain-like"/>
    <property type="match status" value="1"/>
</dbReference>
<reference evidence="8" key="2">
    <citation type="submission" date="2020-09" db="EMBL/GenBank/DDBJ databases">
        <authorList>
            <person name="Sun Q."/>
            <person name="Zhou Y."/>
        </authorList>
    </citation>
    <scope>NUCLEOTIDE SEQUENCE</scope>
    <source>
        <strain evidence="8">CGMCC 1.6293</strain>
    </source>
</reference>
<dbReference type="InterPro" id="IPR037069">
    <property type="entry name" value="AcylCoA_DH/ox_N_sf"/>
</dbReference>
<evidence type="ECO:0000259" key="7">
    <source>
        <dbReference type="Pfam" id="PF02771"/>
    </source>
</evidence>
<evidence type="ECO:0000256" key="3">
    <source>
        <dbReference type="ARBA" id="ARBA00022630"/>
    </source>
</evidence>
<dbReference type="InterPro" id="IPR009075">
    <property type="entry name" value="AcylCo_DH/oxidase_C"/>
</dbReference>
<dbReference type="AlphaFoldDB" id="A0A917WA43"/>
<keyword evidence="3" id="KW-0285">Flavoprotein</keyword>
<comment type="cofactor">
    <cofactor evidence="1">
        <name>FAD</name>
        <dbReference type="ChEBI" id="CHEBI:57692"/>
    </cofactor>
</comment>
<dbReference type="RefSeq" id="WP_028285283.1">
    <property type="nucleotide sequence ID" value="NZ_BMLF01000001.1"/>
</dbReference>
<accession>A0A917WA43</accession>
<dbReference type="InterPro" id="IPR036250">
    <property type="entry name" value="AcylCo_DH-like_C"/>
</dbReference>
<evidence type="ECO:0000259" key="6">
    <source>
        <dbReference type="Pfam" id="PF00441"/>
    </source>
</evidence>
<evidence type="ECO:0000313" key="8">
    <source>
        <dbReference type="EMBL" id="GGL84725.1"/>
    </source>
</evidence>
<sequence>MNLEFSAESLEIRDQGRRFLAGQTCLPKVRAALDGGGIDNAALWQGIVAQGWTGAAIPEEYGGHGIGYEALCVIAEELGRSLAPVPFASTAFLAAEALMLAGSEEQKEAWLPKLASGEATGTFALSEGPGAIAPGAVKARFADGRLSGTKWPVPDGDTADIAIVAARDADGRIVQVLVDLGAEGVTRGTLDTLDPSRPQARLDFDGAPAQVLQSNEDPWETVLSLLDRAAILTAFEEVGGAQACLDMATAYAKERMAFGRPIGSNQAIKHKLADVFVALELARSNAYMGALGLTSGERDLTLAAATARVSSIQAFTLAASENIQTHGGIGFTWEADPQLYYRRAGALALTNGTLGFWKDRLVTALERRDAA</sequence>
<keyword evidence="4" id="KW-0274">FAD</keyword>
<feature type="domain" description="Acyl-CoA dehydrogenase/oxidase N-terminal" evidence="7">
    <location>
        <begin position="7"/>
        <end position="118"/>
    </location>
</feature>
<dbReference type="InterPro" id="IPR009100">
    <property type="entry name" value="AcylCoA_DH/oxidase_NM_dom_sf"/>
</dbReference>
<dbReference type="Gene3D" id="1.20.140.10">
    <property type="entry name" value="Butyryl-CoA Dehydrogenase, subunit A, domain 3"/>
    <property type="match status" value="1"/>
</dbReference>
<gene>
    <name evidence="8" type="ORF">GCM10011534_03260</name>
</gene>
<dbReference type="InterPro" id="IPR013786">
    <property type="entry name" value="AcylCoA_DH/ox_N"/>
</dbReference>
<comment type="similarity">
    <text evidence="2">Belongs to the acyl-CoA dehydrogenase family.</text>
</comment>
<dbReference type="InterPro" id="IPR046373">
    <property type="entry name" value="Acyl-CoA_Oxase/DH_mid-dom_sf"/>
</dbReference>
<dbReference type="CDD" id="cd00567">
    <property type="entry name" value="ACAD"/>
    <property type="match status" value="1"/>
</dbReference>